<protein>
    <submittedName>
        <fullName evidence="1">Uncharacterized protein</fullName>
    </submittedName>
</protein>
<evidence type="ECO:0000313" key="1">
    <source>
        <dbReference type="EMBL" id="JAE03870.1"/>
    </source>
</evidence>
<accession>A0A0A9ESX9</accession>
<proteinExistence type="predicted"/>
<sequence>MQAFPKVRNEFGISIRNNGLWHAVQSHNILDIQGNQVCRRISGLHWNKMSHFSESIYHHPNCILTSRRAR</sequence>
<dbReference type="EMBL" id="GBRH01194026">
    <property type="protein sequence ID" value="JAE03870.1"/>
    <property type="molecule type" value="Transcribed_RNA"/>
</dbReference>
<reference evidence="1" key="1">
    <citation type="submission" date="2014-09" db="EMBL/GenBank/DDBJ databases">
        <authorList>
            <person name="Magalhaes I.L.F."/>
            <person name="Oliveira U."/>
            <person name="Santos F.R."/>
            <person name="Vidigal T.H.D.A."/>
            <person name="Brescovit A.D."/>
            <person name="Santos A.J."/>
        </authorList>
    </citation>
    <scope>NUCLEOTIDE SEQUENCE</scope>
    <source>
        <tissue evidence="1">Shoot tissue taken approximately 20 cm above the soil surface</tissue>
    </source>
</reference>
<organism evidence="1">
    <name type="scientific">Arundo donax</name>
    <name type="common">Giant reed</name>
    <name type="synonym">Donax arundinaceus</name>
    <dbReference type="NCBI Taxonomy" id="35708"/>
    <lineage>
        <taxon>Eukaryota</taxon>
        <taxon>Viridiplantae</taxon>
        <taxon>Streptophyta</taxon>
        <taxon>Embryophyta</taxon>
        <taxon>Tracheophyta</taxon>
        <taxon>Spermatophyta</taxon>
        <taxon>Magnoliopsida</taxon>
        <taxon>Liliopsida</taxon>
        <taxon>Poales</taxon>
        <taxon>Poaceae</taxon>
        <taxon>PACMAD clade</taxon>
        <taxon>Arundinoideae</taxon>
        <taxon>Arundineae</taxon>
        <taxon>Arundo</taxon>
    </lineage>
</organism>
<name>A0A0A9ESX9_ARUDO</name>
<dbReference type="AlphaFoldDB" id="A0A0A9ESX9"/>
<reference evidence="1" key="2">
    <citation type="journal article" date="2015" name="Data Brief">
        <title>Shoot transcriptome of the giant reed, Arundo donax.</title>
        <authorList>
            <person name="Barrero R.A."/>
            <person name="Guerrero F.D."/>
            <person name="Moolhuijzen P."/>
            <person name="Goolsby J.A."/>
            <person name="Tidwell J."/>
            <person name="Bellgard S.E."/>
            <person name="Bellgard M.I."/>
        </authorList>
    </citation>
    <scope>NUCLEOTIDE SEQUENCE</scope>
    <source>
        <tissue evidence="1">Shoot tissue taken approximately 20 cm above the soil surface</tissue>
    </source>
</reference>